<feature type="transmembrane region" description="Helical" evidence="6">
    <location>
        <begin position="20"/>
        <end position="37"/>
    </location>
</feature>
<evidence type="ECO:0000256" key="5">
    <source>
        <dbReference type="ARBA" id="ARBA00023136"/>
    </source>
</evidence>
<comment type="caution">
    <text evidence="11">The sequence shown here is derived from an EMBL/GenBank/DDBJ whole genome shotgun (WGS) entry which is preliminary data.</text>
</comment>
<evidence type="ECO:0000259" key="10">
    <source>
        <dbReference type="Pfam" id="PF25989"/>
    </source>
</evidence>
<dbReference type="InterPro" id="IPR058625">
    <property type="entry name" value="MdtA-like_BSH"/>
</dbReference>
<dbReference type="Proteomes" id="UP001604043">
    <property type="component" value="Unassembled WGS sequence"/>
</dbReference>
<keyword evidence="12" id="KW-1185">Reference proteome</keyword>
<proteinExistence type="inferred from homology"/>
<dbReference type="NCBIfam" id="TIGR01730">
    <property type="entry name" value="RND_mfp"/>
    <property type="match status" value="1"/>
</dbReference>
<dbReference type="Gene3D" id="2.40.30.170">
    <property type="match status" value="1"/>
</dbReference>
<dbReference type="Pfam" id="PF25944">
    <property type="entry name" value="Beta-barrel_RND"/>
    <property type="match status" value="1"/>
</dbReference>
<feature type="domain" description="Multidrug resistance protein MdtA-like beta-barrel" evidence="9">
    <location>
        <begin position="228"/>
        <end position="303"/>
    </location>
</feature>
<evidence type="ECO:0000259" key="7">
    <source>
        <dbReference type="Pfam" id="PF25876"/>
    </source>
</evidence>
<evidence type="ECO:0000259" key="9">
    <source>
        <dbReference type="Pfam" id="PF25944"/>
    </source>
</evidence>
<dbReference type="InterPro" id="IPR058637">
    <property type="entry name" value="YknX-like_C"/>
</dbReference>
<dbReference type="Pfam" id="PF25989">
    <property type="entry name" value="YknX_C"/>
    <property type="match status" value="1"/>
</dbReference>
<evidence type="ECO:0000256" key="4">
    <source>
        <dbReference type="ARBA" id="ARBA00022519"/>
    </source>
</evidence>
<dbReference type="InterPro" id="IPR058624">
    <property type="entry name" value="MdtA-like_HH"/>
</dbReference>
<dbReference type="PANTHER" id="PTHR30469">
    <property type="entry name" value="MULTIDRUG RESISTANCE PROTEIN MDTA"/>
    <property type="match status" value="1"/>
</dbReference>
<dbReference type="Pfam" id="PF25917">
    <property type="entry name" value="BSH_RND"/>
    <property type="match status" value="1"/>
</dbReference>
<evidence type="ECO:0000256" key="3">
    <source>
        <dbReference type="ARBA" id="ARBA00022475"/>
    </source>
</evidence>
<dbReference type="Gene3D" id="1.10.287.470">
    <property type="entry name" value="Helix hairpin bin"/>
    <property type="match status" value="1"/>
</dbReference>
<keyword evidence="6" id="KW-1133">Transmembrane helix</keyword>
<feature type="domain" description="YknX-like C-terminal permuted SH3-like" evidence="10">
    <location>
        <begin position="312"/>
        <end position="380"/>
    </location>
</feature>
<keyword evidence="3" id="KW-1003">Cell membrane</keyword>
<protein>
    <submittedName>
        <fullName evidence="11">Efflux RND transporter periplasmic adaptor subunit</fullName>
    </submittedName>
</protein>
<evidence type="ECO:0000256" key="6">
    <source>
        <dbReference type="SAM" id="Phobius"/>
    </source>
</evidence>
<feature type="domain" description="Multidrug resistance protein MdtA-like alpha-helical hairpin" evidence="7">
    <location>
        <begin position="125"/>
        <end position="187"/>
    </location>
</feature>
<dbReference type="Gene3D" id="2.40.50.100">
    <property type="match status" value="1"/>
</dbReference>
<dbReference type="RefSeq" id="WP_394005804.1">
    <property type="nucleotide sequence ID" value="NZ_JBAFUR010000001.1"/>
</dbReference>
<dbReference type="EMBL" id="JBAFUR010000001">
    <property type="protein sequence ID" value="MFG1251739.1"/>
    <property type="molecule type" value="Genomic_DNA"/>
</dbReference>
<dbReference type="Pfam" id="PF25876">
    <property type="entry name" value="HH_MFP_RND"/>
    <property type="match status" value="1"/>
</dbReference>
<gene>
    <name evidence="11" type="ORF">V5F30_05970</name>
</gene>
<dbReference type="Gene3D" id="2.40.420.20">
    <property type="match status" value="1"/>
</dbReference>
<keyword evidence="5 6" id="KW-0472">Membrane</keyword>
<keyword evidence="6" id="KW-0812">Transmembrane</keyword>
<reference evidence="11 12" key="1">
    <citation type="submission" date="2024-02" db="EMBL/GenBank/DDBJ databases">
        <title>Expansion and revision of Xanthobacter and proposal of Roseixanthobacter gen. nov.</title>
        <authorList>
            <person name="Soltysiak M.P.M."/>
            <person name="Jalihal A."/>
            <person name="Ory A."/>
            <person name="Chrisophersen C."/>
            <person name="Lee A.D."/>
            <person name="Boulton J."/>
            <person name="Springer M."/>
        </authorList>
    </citation>
    <scope>NUCLEOTIDE SEQUENCE [LARGE SCALE GENOMIC DNA]</scope>
    <source>
        <strain evidence="11 12">CB5</strain>
    </source>
</reference>
<evidence type="ECO:0000256" key="1">
    <source>
        <dbReference type="ARBA" id="ARBA00004236"/>
    </source>
</evidence>
<comment type="similarity">
    <text evidence="2">Belongs to the membrane fusion protein (MFP) (TC 8.A.1) family.</text>
</comment>
<evidence type="ECO:0000313" key="11">
    <source>
        <dbReference type="EMBL" id="MFG1251739.1"/>
    </source>
</evidence>
<comment type="subcellular location">
    <subcellularLocation>
        <location evidence="1">Cell membrane</location>
    </subcellularLocation>
</comment>
<accession>A0ABW6ZD68</accession>
<organism evidence="11 12">
    <name type="scientific">Xanthobacter aminoxidans</name>
    <dbReference type="NCBI Taxonomy" id="186280"/>
    <lineage>
        <taxon>Bacteria</taxon>
        <taxon>Pseudomonadati</taxon>
        <taxon>Pseudomonadota</taxon>
        <taxon>Alphaproteobacteria</taxon>
        <taxon>Hyphomicrobiales</taxon>
        <taxon>Xanthobacteraceae</taxon>
        <taxon>Xanthobacter</taxon>
    </lineage>
</organism>
<evidence type="ECO:0000259" key="8">
    <source>
        <dbReference type="Pfam" id="PF25917"/>
    </source>
</evidence>
<dbReference type="PANTHER" id="PTHR30469:SF36">
    <property type="entry name" value="BLL3903 PROTEIN"/>
    <property type="match status" value="1"/>
</dbReference>
<dbReference type="InterPro" id="IPR006143">
    <property type="entry name" value="RND_pump_MFP"/>
</dbReference>
<evidence type="ECO:0000313" key="12">
    <source>
        <dbReference type="Proteomes" id="UP001604043"/>
    </source>
</evidence>
<dbReference type="SUPFAM" id="SSF111369">
    <property type="entry name" value="HlyD-like secretion proteins"/>
    <property type="match status" value="1"/>
</dbReference>
<dbReference type="InterPro" id="IPR058626">
    <property type="entry name" value="MdtA-like_b-barrel"/>
</dbReference>
<keyword evidence="4" id="KW-0997">Cell inner membrane</keyword>
<sequence length="391" mass="41040">MPAENAPGSAKSGGSAGRKVVLAVLLLAVLGGGAWVWDKKPWLGTGAQKAAPQPRVIAVLAGKAERTSLPVRVEALGTVESMVTVPVRSRVAAAVEKVGFADGATVKEGDLLYQLDPRVIDAQILQAEATLNRDKVQLEKNLRDVERYAGLATRNAVSQVQVDDARTTADVQKATVAQDEANLTVLKVQRGYYEIRSPATGRIGVSSVRPGTVIRVDDTLATVRQLAPIYVAFGLPERYIAGLRAAKDAKVSFTFQGTGETVSGGTVAVIDNTIEPQTGTLTARAIFPNADERLWPGALGAVTVTLRIEDNVVAVPSEAVQNGQDGPFVFIVDDGIAHVRPVTVARTVDGRTVIAKGLDGGETVVTDGQLSLREGGRVNVRTRASAPATGS</sequence>
<feature type="domain" description="Multidrug resistance protein MdtA-like barrel-sandwich hybrid" evidence="8">
    <location>
        <begin position="84"/>
        <end position="222"/>
    </location>
</feature>
<evidence type="ECO:0000256" key="2">
    <source>
        <dbReference type="ARBA" id="ARBA00009477"/>
    </source>
</evidence>
<name>A0ABW6ZD68_9HYPH</name>